<dbReference type="PANTHER" id="PTHR43124:SF10">
    <property type="entry name" value="PURINE EFFLUX PUMP PBUE"/>
    <property type="match status" value="1"/>
</dbReference>
<reference evidence="8" key="1">
    <citation type="submission" date="2020-10" db="EMBL/GenBank/DDBJ databases">
        <title>Paenihalocynthiibacter styelae gen. nov., sp. nov., isolated from stalked sea squirt Styela clava.</title>
        <authorList>
            <person name="Kim Y.-O."/>
            <person name="Yoon J.-H."/>
        </authorList>
    </citation>
    <scope>NUCLEOTIDE SEQUENCE</scope>
    <source>
        <strain evidence="8">MYP1-1</strain>
    </source>
</reference>
<evidence type="ECO:0000256" key="6">
    <source>
        <dbReference type="SAM" id="Phobius"/>
    </source>
</evidence>
<gene>
    <name evidence="8" type="ORF">H1D41_00470</name>
</gene>
<feature type="transmembrane region" description="Helical" evidence="6">
    <location>
        <begin position="323"/>
        <end position="344"/>
    </location>
</feature>
<dbReference type="RefSeq" id="WP_228847066.1">
    <property type="nucleotide sequence ID" value="NZ_JADCKQ010000001.1"/>
</dbReference>
<comment type="caution">
    <text evidence="8">The sequence shown here is derived from an EMBL/GenBank/DDBJ whole genome shotgun (WGS) entry which is preliminary data.</text>
</comment>
<sequence>MLRSPVTLLMCTVGIVGSNSLVLSPIAAAVAMGIGLTEATDVLSAMALYGLAVAFSAVIFAPLVDRFGADRALKVALLIMTLALAVTALANTLFILIAAQTIAGLAAGVALPATYALAAHLAPKGREAQVIGRVLTGWTLSMAGGVTLSAWITDFAGWRMVYVLLAVGLAFATLGITRLRLETAPARGQVTSPLRALRLPEVIPGLFAVLMLGGGFYGIYNYLGAHLERNMGLQVSDAGLLTLSYGLGFALSMLADPYLDKVGPRRGLIAVFSCLAIFYATLTTVDLYYTGLLVGVFFWGMFQHAGLTLTVSRLTAIDPSQRGAILGLNSMIMYLSVFGATLVFRPGFEWAGLKGCMYLSAGLAVLGALEATIARLRQVQNIETA</sequence>
<feature type="domain" description="Major facilitator superfamily (MFS) profile" evidence="7">
    <location>
        <begin position="1"/>
        <end position="379"/>
    </location>
</feature>
<dbReference type="InterPro" id="IPR020846">
    <property type="entry name" value="MFS_dom"/>
</dbReference>
<dbReference type="AlphaFoldDB" id="A0A8J7ID31"/>
<comment type="subcellular location">
    <subcellularLocation>
        <location evidence="1">Cell membrane</location>
        <topology evidence="1">Multi-pass membrane protein</topology>
    </subcellularLocation>
</comment>
<feature type="transmembrane region" description="Helical" evidence="6">
    <location>
        <begin position="240"/>
        <end position="259"/>
    </location>
</feature>
<organism evidence="8 9">
    <name type="scientific">Halocynthiibacter styelae</name>
    <dbReference type="NCBI Taxonomy" id="2761955"/>
    <lineage>
        <taxon>Bacteria</taxon>
        <taxon>Pseudomonadati</taxon>
        <taxon>Pseudomonadota</taxon>
        <taxon>Alphaproteobacteria</taxon>
        <taxon>Rhodobacterales</taxon>
        <taxon>Paracoccaceae</taxon>
        <taxon>Halocynthiibacter</taxon>
    </lineage>
</organism>
<evidence type="ECO:0000256" key="2">
    <source>
        <dbReference type="ARBA" id="ARBA00022475"/>
    </source>
</evidence>
<proteinExistence type="predicted"/>
<feature type="transmembrane region" description="Helical" evidence="6">
    <location>
        <begin position="350"/>
        <end position="369"/>
    </location>
</feature>
<dbReference type="InterPro" id="IPR036259">
    <property type="entry name" value="MFS_trans_sf"/>
</dbReference>
<name>A0A8J7ID31_9RHOB</name>
<dbReference type="PROSITE" id="PS50850">
    <property type="entry name" value="MFS"/>
    <property type="match status" value="1"/>
</dbReference>
<evidence type="ECO:0000313" key="9">
    <source>
        <dbReference type="Proteomes" id="UP000640583"/>
    </source>
</evidence>
<keyword evidence="3 6" id="KW-0812">Transmembrane</keyword>
<evidence type="ECO:0000256" key="1">
    <source>
        <dbReference type="ARBA" id="ARBA00004651"/>
    </source>
</evidence>
<dbReference type="InterPro" id="IPR011701">
    <property type="entry name" value="MFS"/>
</dbReference>
<feature type="transmembrane region" description="Helical" evidence="6">
    <location>
        <begin position="102"/>
        <end position="122"/>
    </location>
</feature>
<feature type="transmembrane region" description="Helical" evidence="6">
    <location>
        <begin position="134"/>
        <end position="153"/>
    </location>
</feature>
<keyword evidence="2" id="KW-1003">Cell membrane</keyword>
<keyword evidence="9" id="KW-1185">Reference proteome</keyword>
<dbReference type="SUPFAM" id="SSF103473">
    <property type="entry name" value="MFS general substrate transporter"/>
    <property type="match status" value="1"/>
</dbReference>
<evidence type="ECO:0000259" key="7">
    <source>
        <dbReference type="PROSITE" id="PS50850"/>
    </source>
</evidence>
<dbReference type="GO" id="GO:0005886">
    <property type="term" value="C:plasma membrane"/>
    <property type="evidence" value="ECO:0007669"/>
    <property type="project" value="UniProtKB-SubCell"/>
</dbReference>
<feature type="transmembrane region" description="Helical" evidence="6">
    <location>
        <begin position="202"/>
        <end position="220"/>
    </location>
</feature>
<feature type="transmembrane region" description="Helical" evidence="6">
    <location>
        <begin position="288"/>
        <end position="311"/>
    </location>
</feature>
<feature type="transmembrane region" description="Helical" evidence="6">
    <location>
        <begin position="159"/>
        <end position="181"/>
    </location>
</feature>
<protein>
    <submittedName>
        <fullName evidence="8">MFS transporter</fullName>
    </submittedName>
</protein>
<keyword evidence="5 6" id="KW-0472">Membrane</keyword>
<dbReference type="PANTHER" id="PTHR43124">
    <property type="entry name" value="PURINE EFFLUX PUMP PBUE"/>
    <property type="match status" value="1"/>
</dbReference>
<dbReference type="Gene3D" id="1.20.1250.20">
    <property type="entry name" value="MFS general substrate transporter like domains"/>
    <property type="match status" value="1"/>
</dbReference>
<dbReference type="Pfam" id="PF07690">
    <property type="entry name" value="MFS_1"/>
    <property type="match status" value="1"/>
</dbReference>
<dbReference type="GO" id="GO:0022857">
    <property type="term" value="F:transmembrane transporter activity"/>
    <property type="evidence" value="ECO:0007669"/>
    <property type="project" value="InterPro"/>
</dbReference>
<feature type="transmembrane region" description="Helical" evidence="6">
    <location>
        <begin position="266"/>
        <end position="282"/>
    </location>
</feature>
<evidence type="ECO:0000256" key="3">
    <source>
        <dbReference type="ARBA" id="ARBA00022692"/>
    </source>
</evidence>
<keyword evidence="4 6" id="KW-1133">Transmembrane helix</keyword>
<evidence type="ECO:0000313" key="8">
    <source>
        <dbReference type="EMBL" id="MBI1492102.1"/>
    </source>
</evidence>
<accession>A0A8J7ID31</accession>
<dbReference type="CDD" id="cd17324">
    <property type="entry name" value="MFS_NepI_like"/>
    <property type="match status" value="1"/>
</dbReference>
<evidence type="ECO:0000256" key="4">
    <source>
        <dbReference type="ARBA" id="ARBA00022989"/>
    </source>
</evidence>
<feature type="transmembrane region" description="Helical" evidence="6">
    <location>
        <begin position="75"/>
        <end position="96"/>
    </location>
</feature>
<dbReference type="Proteomes" id="UP000640583">
    <property type="component" value="Unassembled WGS sequence"/>
</dbReference>
<feature type="transmembrane region" description="Helical" evidence="6">
    <location>
        <begin position="43"/>
        <end position="63"/>
    </location>
</feature>
<evidence type="ECO:0000256" key="5">
    <source>
        <dbReference type="ARBA" id="ARBA00023136"/>
    </source>
</evidence>
<dbReference type="InterPro" id="IPR050189">
    <property type="entry name" value="MFS_Efflux_Transporters"/>
</dbReference>
<dbReference type="EMBL" id="JADCKQ010000001">
    <property type="protein sequence ID" value="MBI1492102.1"/>
    <property type="molecule type" value="Genomic_DNA"/>
</dbReference>